<dbReference type="EMBL" id="VCLA01000201">
    <property type="protein sequence ID" value="MQT05448.1"/>
    <property type="molecule type" value="Genomic_DNA"/>
</dbReference>
<dbReference type="AlphaFoldDB" id="A0A646KTL0"/>
<dbReference type="RefSeq" id="WP_153526877.1">
    <property type="nucleotide sequence ID" value="NZ_JBEPDZ010000027.1"/>
</dbReference>
<dbReference type="OrthoDB" id="4058048at2"/>
<proteinExistence type="predicted"/>
<keyword evidence="2" id="KW-1185">Reference proteome</keyword>
<comment type="caution">
    <text evidence="1">The sequence shown here is derived from an EMBL/GenBank/DDBJ whole genome shotgun (WGS) entry which is preliminary data.</text>
</comment>
<evidence type="ECO:0000313" key="1">
    <source>
        <dbReference type="EMBL" id="MQT05448.1"/>
    </source>
</evidence>
<accession>A0A646KTL0</accession>
<evidence type="ECO:0000313" key="2">
    <source>
        <dbReference type="Proteomes" id="UP000419138"/>
    </source>
</evidence>
<protein>
    <submittedName>
        <fullName evidence="1">Uncharacterized protein</fullName>
    </submittedName>
</protein>
<dbReference type="Proteomes" id="UP000419138">
    <property type="component" value="Unassembled WGS sequence"/>
</dbReference>
<name>A0A646KTL0_STRJU</name>
<sequence>MTPAAQDQLTILCEQREELEAERLRIEKAYCLAVLDHIAAKIRAACPEAVYVSFAFYSSRTLDLHSILGAQPSPLGTCPELWDNRGGEDEDPLDCIADQIEFDIQTALAPHQSPAWASVRRNTASDGNSWLLELPPTDRAVRVAQLVREHHPDATAVVVDGRAAGGRVIEIIEGVSEDGTEIRTARRRWTAECDDTLTRLVGQMFALPALADQHLVSAHGQYAHPYPYGTRTSDQVRLLPLPPSP</sequence>
<gene>
    <name evidence="1" type="ORF">FF041_36755</name>
</gene>
<reference evidence="1 2" key="1">
    <citation type="submission" date="2019-05" db="EMBL/GenBank/DDBJ databases">
        <title>Comparative genomics and metabolomics analyses of clavulanic acid producing Streptomyces species provides insight into specialized metabolism and evolution of beta-lactam biosynthetic gene clusters.</title>
        <authorList>
            <person name="Moore M.A."/>
            <person name="Cruz-Morales P."/>
            <person name="Barona Gomez F."/>
            <person name="Kapil T."/>
        </authorList>
    </citation>
    <scope>NUCLEOTIDE SEQUENCE [LARGE SCALE GENOMIC DNA]</scope>
    <source>
        <strain evidence="1 2">NRRL 5741</strain>
    </source>
</reference>
<organism evidence="1 2">
    <name type="scientific">Streptomyces jumonjinensis</name>
    <dbReference type="NCBI Taxonomy" id="1945"/>
    <lineage>
        <taxon>Bacteria</taxon>
        <taxon>Bacillati</taxon>
        <taxon>Actinomycetota</taxon>
        <taxon>Actinomycetes</taxon>
        <taxon>Kitasatosporales</taxon>
        <taxon>Streptomycetaceae</taxon>
        <taxon>Streptomyces</taxon>
    </lineage>
</organism>